<name>A0ABU5NTU2_9GAMM</name>
<proteinExistence type="predicted"/>
<reference evidence="1 2" key="1">
    <citation type="submission" date="2023-12" db="EMBL/GenBank/DDBJ databases">
        <title>Marinobacter qingdaonensis sp. nov., isolated from the intertidal sediment of Qingdao, PR China.</title>
        <authorList>
            <person name="Li Y."/>
        </authorList>
    </citation>
    <scope>NUCLEOTIDE SEQUENCE [LARGE SCALE GENOMIC DNA]</scope>
    <source>
        <strain evidence="1 2">ASW11-75</strain>
    </source>
</reference>
<evidence type="ECO:0000313" key="1">
    <source>
        <dbReference type="EMBL" id="MEA1079220.1"/>
    </source>
</evidence>
<dbReference type="EMBL" id="JAYDCJ010000001">
    <property type="protein sequence ID" value="MEA1079220.1"/>
    <property type="molecule type" value="Genomic_DNA"/>
</dbReference>
<sequence>MIHKAVVRLLLLALVIQPLFALGLTHVESDQTLPQGTHVMNMGDCGIDAGDNDASGRRSVICNDMTSADCTLAANVGSCIAGLSAVFLRNVVMPTSSFSDTNSLYSRDRYLSIILDTLTPPPNSSKA</sequence>
<accession>A0ABU5NTU2</accession>
<evidence type="ECO:0000313" key="2">
    <source>
        <dbReference type="Proteomes" id="UP001305746"/>
    </source>
</evidence>
<dbReference type="RefSeq" id="WP_322853753.1">
    <property type="nucleotide sequence ID" value="NZ_JAYDCJ010000001.1"/>
</dbReference>
<comment type="caution">
    <text evidence="1">The sequence shown here is derived from an EMBL/GenBank/DDBJ whole genome shotgun (WGS) entry which is preliminary data.</text>
</comment>
<protein>
    <submittedName>
        <fullName evidence="1">Uncharacterized protein</fullName>
    </submittedName>
</protein>
<keyword evidence="2" id="KW-1185">Reference proteome</keyword>
<organism evidence="1 2">
    <name type="scientific">Marinobacter qingdaonensis</name>
    <dbReference type="NCBI Taxonomy" id="3108486"/>
    <lineage>
        <taxon>Bacteria</taxon>
        <taxon>Pseudomonadati</taxon>
        <taxon>Pseudomonadota</taxon>
        <taxon>Gammaproteobacteria</taxon>
        <taxon>Pseudomonadales</taxon>
        <taxon>Marinobacteraceae</taxon>
        <taxon>Marinobacter</taxon>
    </lineage>
</organism>
<dbReference type="Proteomes" id="UP001305746">
    <property type="component" value="Unassembled WGS sequence"/>
</dbReference>
<gene>
    <name evidence="1" type="ORF">U5822_00975</name>
</gene>